<name>A0ABY6J8D0_9BACT</name>
<organism evidence="1 2">
    <name type="scientific">Chitinophaga horti</name>
    <dbReference type="NCBI Taxonomy" id="2920382"/>
    <lineage>
        <taxon>Bacteria</taxon>
        <taxon>Pseudomonadati</taxon>
        <taxon>Bacteroidota</taxon>
        <taxon>Chitinophagia</taxon>
        <taxon>Chitinophagales</taxon>
        <taxon>Chitinophagaceae</taxon>
        <taxon>Chitinophaga</taxon>
    </lineage>
</organism>
<reference evidence="1" key="1">
    <citation type="submission" date="2022-10" db="EMBL/GenBank/DDBJ databases">
        <title>Chitinophaga sp. nov., isolated from soil.</title>
        <authorList>
            <person name="Jeon C.O."/>
        </authorList>
    </citation>
    <scope>NUCLEOTIDE SEQUENCE</scope>
    <source>
        <strain evidence="1">R8</strain>
    </source>
</reference>
<evidence type="ECO:0000313" key="2">
    <source>
        <dbReference type="Proteomes" id="UP001162741"/>
    </source>
</evidence>
<dbReference type="EMBL" id="CP107006">
    <property type="protein sequence ID" value="UYQ95955.1"/>
    <property type="molecule type" value="Genomic_DNA"/>
</dbReference>
<sequence length="588" mass="66291">MLNRLLLSGEARYLKVIRRIPKAIIKSCLDEAASARIGHALEKDIRVESKFKGEDFYVSYIEFRTEGLPHFLSSGPERSIGHSYLLILEVGTYLIISKSGGKDITSLLEDYTERLDKEVLTGAYLDPTSDFEKAVAKNISTNDRTMQRQSFEARRLQEVMPALTLSGKLLSNVKHRTRGEVYSITGNTSKVNILNTKVDFMGYVALVFDAIQRFSLPVVRHSFLEYFAIPLDFRTHVKRISPTHFLFLVHEFVEYINLHANPRPQLVYRGNDGDVVLPYSVMDYLSRLSSCLAVKKENGGSVLKIVTRLDPTLKLDCLSRSYKLSSDLLKHIHLIFDENSSENLLSLINRRGLFNLNFDKPDIFYASGSLYKDNKLLGNIDSFLDMFVAVPGLEMVDSEKGAIVQTDTMFPDGSLFNLLESILLPAVDHLVLDDLGYEAADYLTVTSRKKLQLIHGKVSKRIFSASAFQEVIGQALKNLSFFTNQEGVTTKIPLWNSDYSNTSITRIRSGNAGDIEGDILATLNNPNCDHEVILAVNFISKDRITHELTELKAGRKAATATLPILWLLSTLRNSCVERNVKVFIWCRQ</sequence>
<accession>A0ABY6J8D0</accession>
<evidence type="ECO:0000313" key="1">
    <source>
        <dbReference type="EMBL" id="UYQ95955.1"/>
    </source>
</evidence>
<dbReference type="RefSeq" id="WP_264283625.1">
    <property type="nucleotide sequence ID" value="NZ_CP107006.1"/>
</dbReference>
<protein>
    <submittedName>
        <fullName evidence="1">Uncharacterized protein</fullName>
    </submittedName>
</protein>
<dbReference type="Proteomes" id="UP001162741">
    <property type="component" value="Chromosome"/>
</dbReference>
<keyword evidence="2" id="KW-1185">Reference proteome</keyword>
<gene>
    <name evidence="1" type="ORF">MKQ68_12675</name>
</gene>
<proteinExistence type="predicted"/>